<organism evidence="1 2">
    <name type="scientific">Sporormia fimetaria CBS 119925</name>
    <dbReference type="NCBI Taxonomy" id="1340428"/>
    <lineage>
        <taxon>Eukaryota</taxon>
        <taxon>Fungi</taxon>
        <taxon>Dikarya</taxon>
        <taxon>Ascomycota</taxon>
        <taxon>Pezizomycotina</taxon>
        <taxon>Dothideomycetes</taxon>
        <taxon>Pleosporomycetidae</taxon>
        <taxon>Pleosporales</taxon>
        <taxon>Sporormiaceae</taxon>
        <taxon>Sporormia</taxon>
    </lineage>
</organism>
<dbReference type="OrthoDB" id="3783833at2759"/>
<name>A0A6A6V5J6_9PLEO</name>
<proteinExistence type="predicted"/>
<reference evidence="1" key="1">
    <citation type="journal article" date="2020" name="Stud. Mycol.">
        <title>101 Dothideomycetes genomes: a test case for predicting lifestyles and emergence of pathogens.</title>
        <authorList>
            <person name="Haridas S."/>
            <person name="Albert R."/>
            <person name="Binder M."/>
            <person name="Bloem J."/>
            <person name="Labutti K."/>
            <person name="Salamov A."/>
            <person name="Andreopoulos B."/>
            <person name="Baker S."/>
            <person name="Barry K."/>
            <person name="Bills G."/>
            <person name="Bluhm B."/>
            <person name="Cannon C."/>
            <person name="Castanera R."/>
            <person name="Culley D."/>
            <person name="Daum C."/>
            <person name="Ezra D."/>
            <person name="Gonzalez J."/>
            <person name="Henrissat B."/>
            <person name="Kuo A."/>
            <person name="Liang C."/>
            <person name="Lipzen A."/>
            <person name="Lutzoni F."/>
            <person name="Magnuson J."/>
            <person name="Mondo S."/>
            <person name="Nolan M."/>
            <person name="Ohm R."/>
            <person name="Pangilinan J."/>
            <person name="Park H.-J."/>
            <person name="Ramirez L."/>
            <person name="Alfaro M."/>
            <person name="Sun H."/>
            <person name="Tritt A."/>
            <person name="Yoshinaga Y."/>
            <person name="Zwiers L.-H."/>
            <person name="Turgeon B."/>
            <person name="Goodwin S."/>
            <person name="Spatafora J."/>
            <person name="Crous P."/>
            <person name="Grigoriev I."/>
        </authorList>
    </citation>
    <scope>NUCLEOTIDE SEQUENCE</scope>
    <source>
        <strain evidence="1">CBS 119925</strain>
    </source>
</reference>
<dbReference type="Proteomes" id="UP000799440">
    <property type="component" value="Unassembled WGS sequence"/>
</dbReference>
<evidence type="ECO:0000313" key="1">
    <source>
        <dbReference type="EMBL" id="KAF2744581.1"/>
    </source>
</evidence>
<protein>
    <submittedName>
        <fullName evidence="1">Uncharacterized protein</fullName>
    </submittedName>
</protein>
<dbReference type="AlphaFoldDB" id="A0A6A6V5J6"/>
<evidence type="ECO:0000313" key="2">
    <source>
        <dbReference type="Proteomes" id="UP000799440"/>
    </source>
</evidence>
<gene>
    <name evidence="1" type="ORF">M011DRAFT_479879</name>
</gene>
<accession>A0A6A6V5J6</accession>
<dbReference type="EMBL" id="MU006588">
    <property type="protein sequence ID" value="KAF2744581.1"/>
    <property type="molecule type" value="Genomic_DNA"/>
</dbReference>
<sequence length="217" mass="24339">MSYLIDFPPSNSLPGIRSSPPAIFAIQNKLLLENRTSVTVPSGLALHHFKKMKEWVVPAPSNLPPPVQLLAQSRSVVWINIPLALPEQSLKIILFRLKQLSGHPCAGNDLILNPNIGASVSLIRTWRLLELPPEGLRGIKMRMWSLVSMGPPITLSEMQALWTSLPRNFPVLVEMANNVMRSLIEGLYLLAENVAIFSWICENQEKDLLREIKTPIR</sequence>
<keyword evidence="2" id="KW-1185">Reference proteome</keyword>